<dbReference type="PRINTS" id="PR00834">
    <property type="entry name" value="PROTEASES2C"/>
</dbReference>
<keyword evidence="1" id="KW-0645">Protease</keyword>
<evidence type="ECO:0000256" key="1">
    <source>
        <dbReference type="ARBA" id="ARBA00022670"/>
    </source>
</evidence>
<reference evidence="6 7" key="1">
    <citation type="journal article" date="2013" name="Int. J. Syst. Evol. Microbiol.">
        <title>Roseomonas aerophila sp. nov., isolated from air.</title>
        <authorList>
            <person name="Kim S.J."/>
            <person name="Weon H.Y."/>
            <person name="Ahn J.H."/>
            <person name="Hong S.B."/>
            <person name="Seok S.J."/>
            <person name="Whang K.S."/>
            <person name="Kwon S.W."/>
        </authorList>
    </citation>
    <scope>NUCLEOTIDE SEQUENCE [LARGE SCALE GENOMIC DNA]</scope>
    <source>
        <strain evidence="6 7">NBRC 108923</strain>
    </source>
</reference>
<feature type="domain" description="PDZ" evidence="5">
    <location>
        <begin position="265"/>
        <end position="322"/>
    </location>
</feature>
<organism evidence="6 7">
    <name type="scientific">Teichococcus aerophilus</name>
    <dbReference type="NCBI Taxonomy" id="1224513"/>
    <lineage>
        <taxon>Bacteria</taxon>
        <taxon>Pseudomonadati</taxon>
        <taxon>Pseudomonadota</taxon>
        <taxon>Alphaproteobacteria</taxon>
        <taxon>Acetobacterales</taxon>
        <taxon>Roseomonadaceae</taxon>
        <taxon>Roseomonas</taxon>
    </lineage>
</organism>
<dbReference type="Pfam" id="PF13180">
    <property type="entry name" value="PDZ_2"/>
    <property type="match status" value="1"/>
</dbReference>
<dbReference type="InterPro" id="IPR051201">
    <property type="entry name" value="Chloro_Bact_Ser_Proteases"/>
</dbReference>
<feature type="chain" id="PRO_5045284295" evidence="4">
    <location>
        <begin position="27"/>
        <end position="368"/>
    </location>
</feature>
<dbReference type="PROSITE" id="PS50106">
    <property type="entry name" value="PDZ"/>
    <property type="match status" value="1"/>
</dbReference>
<dbReference type="Proteomes" id="UP000626026">
    <property type="component" value="Unassembled WGS sequence"/>
</dbReference>
<evidence type="ECO:0000313" key="7">
    <source>
        <dbReference type="Proteomes" id="UP000626026"/>
    </source>
</evidence>
<protein>
    <submittedName>
        <fullName evidence="6">Trypsin-like peptidase domain-containing protein</fullName>
    </submittedName>
</protein>
<keyword evidence="4" id="KW-0732">Signal</keyword>
<dbReference type="InterPro" id="IPR036034">
    <property type="entry name" value="PDZ_sf"/>
</dbReference>
<dbReference type="PANTHER" id="PTHR43343">
    <property type="entry name" value="PEPTIDASE S12"/>
    <property type="match status" value="1"/>
</dbReference>
<proteinExistence type="predicted"/>
<evidence type="ECO:0000256" key="2">
    <source>
        <dbReference type="ARBA" id="ARBA00022801"/>
    </source>
</evidence>
<evidence type="ECO:0000259" key="5">
    <source>
        <dbReference type="PROSITE" id="PS50106"/>
    </source>
</evidence>
<feature type="compositionally biased region" description="Basic and acidic residues" evidence="3">
    <location>
        <begin position="88"/>
        <end position="99"/>
    </location>
</feature>
<accession>A0ABR7RJM1</accession>
<evidence type="ECO:0000256" key="4">
    <source>
        <dbReference type="SAM" id="SignalP"/>
    </source>
</evidence>
<dbReference type="InterPro" id="IPR009003">
    <property type="entry name" value="Peptidase_S1_PA"/>
</dbReference>
<dbReference type="Gene3D" id="2.30.42.10">
    <property type="match status" value="1"/>
</dbReference>
<feature type="region of interest" description="Disordered" evidence="3">
    <location>
        <begin position="72"/>
        <end position="105"/>
    </location>
</feature>
<gene>
    <name evidence="6" type="ORF">IBL26_07775</name>
</gene>
<evidence type="ECO:0000256" key="3">
    <source>
        <dbReference type="SAM" id="MobiDB-lite"/>
    </source>
</evidence>
<dbReference type="Pfam" id="PF13365">
    <property type="entry name" value="Trypsin_2"/>
    <property type="match status" value="1"/>
</dbReference>
<keyword evidence="2" id="KW-0378">Hydrolase</keyword>
<dbReference type="SUPFAM" id="SSF50494">
    <property type="entry name" value="Trypsin-like serine proteases"/>
    <property type="match status" value="1"/>
</dbReference>
<comment type="caution">
    <text evidence="6">The sequence shown here is derived from an EMBL/GenBank/DDBJ whole genome shotgun (WGS) entry which is preliminary data.</text>
</comment>
<dbReference type="SUPFAM" id="SSF50156">
    <property type="entry name" value="PDZ domain-like"/>
    <property type="match status" value="1"/>
</dbReference>
<dbReference type="PANTHER" id="PTHR43343:SF3">
    <property type="entry name" value="PROTEASE DO-LIKE 8, CHLOROPLASTIC"/>
    <property type="match status" value="1"/>
</dbReference>
<dbReference type="RefSeq" id="WP_187783902.1">
    <property type="nucleotide sequence ID" value="NZ_JACTVA010000009.1"/>
</dbReference>
<evidence type="ECO:0000313" key="6">
    <source>
        <dbReference type="EMBL" id="MBC9206732.1"/>
    </source>
</evidence>
<dbReference type="Gene3D" id="2.40.10.120">
    <property type="match status" value="1"/>
</dbReference>
<keyword evidence="7" id="KW-1185">Reference proteome</keyword>
<name>A0ABR7RJM1_9PROT</name>
<feature type="signal peptide" evidence="4">
    <location>
        <begin position="1"/>
        <end position="26"/>
    </location>
</feature>
<dbReference type="EMBL" id="JACTVA010000009">
    <property type="protein sequence ID" value="MBC9206732.1"/>
    <property type="molecule type" value="Genomic_DNA"/>
</dbReference>
<dbReference type="SMART" id="SM00228">
    <property type="entry name" value="PDZ"/>
    <property type="match status" value="1"/>
</dbReference>
<dbReference type="InterPro" id="IPR001940">
    <property type="entry name" value="Peptidase_S1C"/>
</dbReference>
<sequence>MRLKLPSRFSHRALALALLATTAIGAAEMLPYQAQAALSPAVAASHPQGFADLVEQVSPAVVRISVMEGGPEAVQDGALPSKRQAPPRQRDQSQREQGRPRAMGQGSGFVIDASGYIVTNFHVAGQATQIKVTLSDGTELPARLVGGDQRTDLALLKVESPKPLPTVNFATGAEPRVGDVVIAVGNPFGLSATVTSGIISAHGRDLGAGPYDDFLQTDAAINPGNSGGPLFDMAGNVVGVNTAIVSPTGGSVGIGFAIPAELASKVVAQLKDGGQVQRGWLGVELGPNGEERTGAKVVAVQRESPAARAGLRPGDVIVEADGGQIADGRSLARQVANHAPGSALKLAVKRSAATLDMQVTLGTLPTEG</sequence>
<dbReference type="InterPro" id="IPR001478">
    <property type="entry name" value="PDZ"/>
</dbReference>